<dbReference type="PROSITE" id="PS51194">
    <property type="entry name" value="HELICASE_CTER"/>
    <property type="match status" value="1"/>
</dbReference>
<dbReference type="CDD" id="cd18787">
    <property type="entry name" value="SF2_C_DEAD"/>
    <property type="match status" value="1"/>
</dbReference>
<keyword evidence="12" id="KW-1185">Reference proteome</keyword>
<keyword evidence="3" id="KW-0378">Hydrolase</keyword>
<dbReference type="SMART" id="SM00487">
    <property type="entry name" value="DEXDc"/>
    <property type="match status" value="1"/>
</dbReference>
<dbReference type="InterPro" id="IPR014001">
    <property type="entry name" value="Helicase_ATP-bd"/>
</dbReference>
<dbReference type="GO" id="GO:0005524">
    <property type="term" value="F:ATP binding"/>
    <property type="evidence" value="ECO:0007669"/>
    <property type="project" value="UniProtKB-KW"/>
</dbReference>
<evidence type="ECO:0000256" key="5">
    <source>
        <dbReference type="ARBA" id="ARBA00022840"/>
    </source>
</evidence>
<evidence type="ECO:0000313" key="12">
    <source>
        <dbReference type="Proteomes" id="UP000249169"/>
    </source>
</evidence>
<keyword evidence="2" id="KW-0547">Nucleotide-binding</keyword>
<dbReference type="Pfam" id="PF00271">
    <property type="entry name" value="Helicase_C"/>
    <property type="match status" value="1"/>
</dbReference>
<dbReference type="PANTHER" id="PTHR47963:SF8">
    <property type="entry name" value="ATP-DEPENDENT RNA HELICASE DEAD"/>
    <property type="match status" value="1"/>
</dbReference>
<dbReference type="CDD" id="cd00268">
    <property type="entry name" value="DEADc"/>
    <property type="match status" value="1"/>
</dbReference>
<feature type="compositionally biased region" description="Basic residues" evidence="7">
    <location>
        <begin position="596"/>
        <end position="606"/>
    </location>
</feature>
<evidence type="ECO:0000259" key="10">
    <source>
        <dbReference type="PROSITE" id="PS51195"/>
    </source>
</evidence>
<dbReference type="InterPro" id="IPR001650">
    <property type="entry name" value="Helicase_C-like"/>
</dbReference>
<dbReference type="PROSITE" id="PS51192">
    <property type="entry name" value="HELICASE_ATP_BIND_1"/>
    <property type="match status" value="1"/>
</dbReference>
<sequence>MRNMLTTAEHTFDDFYLSDEMRRALDAVGYKQPTRAQVAAIPLILAGIDLILQSQTGSGKTAAFGIPIIEMLEPQPGRTDVLVLAPTRELAQQVCNEFERLGQFKRVKATAIYGGTSYERQYEELEKSSIVVATPGRLIDLCERGKIDLSQLRLLCLDEADEMLSMGFRDDIEAIMAFLPEERQSLLFSATITDEIKALGNKTLFYPENVLLSSDSVASVDVAHSYYPVRGVGRPRDLLKVLEYEEPDSAIIFANTKDDTFMVTSFLKRHGYRAEVLNGDLPQKEREKTLAALRQGKIDYIVATDVAARGIDISDLSHVINFVLPDSAEVYIHRTGRTGRAGKKGKAISLIAPNEVATFFQVRKMYAVDLQEQSLPTPVEIMKARQRRGLTRIANTLSEHTDLPYGAHMGIAELLLHESQEEGELDPVRTIARLLAIAERAQQGQPVAAPAEVEIVERIAPVSQQAEAIEAQEAPMVEPPAAKAPEEPVVTPKKPEAPAEKKVEATPEKPQKAEAKEPTEEPEKPVVTAEPAPETSEDEGSRGRRRRRRGARRRSRGSRASSAAPETVEAPEKVEEKTAEKVAPEPEPAEEEAPRPRRQRSRRRSRAASAESTTALPAAPPAAVAAPKAAAPSDTRKMYLNLGSTTFGSDQDLITMLCYMSGMDPEDFGELQIENTYSFVHVRREYFRDVVAALNGQVWEDHNVTAEPARK</sequence>
<dbReference type="InterPro" id="IPR014014">
    <property type="entry name" value="RNA_helicase_DEAD_Q_motif"/>
</dbReference>
<reference evidence="11 12" key="1">
    <citation type="submission" date="2018-05" db="EMBL/GenBank/DDBJ databases">
        <title>Lujinxingia marina gen. nov. sp. nov., a new facultative anaerobic member of the class Deltaproteobacteria, and proposal of Lujinxingaceae fam. nov.</title>
        <authorList>
            <person name="Li C.-M."/>
        </authorList>
    </citation>
    <scope>NUCLEOTIDE SEQUENCE [LARGE SCALE GENOMIC DNA]</scope>
    <source>
        <strain evidence="11 12">B210</strain>
    </source>
</reference>
<evidence type="ECO:0000259" key="9">
    <source>
        <dbReference type="PROSITE" id="PS51194"/>
    </source>
</evidence>
<evidence type="ECO:0000259" key="8">
    <source>
        <dbReference type="PROSITE" id="PS51192"/>
    </source>
</evidence>
<organism evidence="11 12">
    <name type="scientific">Lujinxingia litoralis</name>
    <dbReference type="NCBI Taxonomy" id="2211119"/>
    <lineage>
        <taxon>Bacteria</taxon>
        <taxon>Deltaproteobacteria</taxon>
        <taxon>Bradymonadales</taxon>
        <taxon>Lujinxingiaceae</taxon>
        <taxon>Lujinxingia</taxon>
    </lineage>
</organism>
<protein>
    <recommendedName>
        <fullName evidence="1">RNA helicase</fullName>
        <ecNumber evidence="1">3.6.4.13</ecNumber>
    </recommendedName>
</protein>
<accession>A0A328CAC9</accession>
<dbReference type="InterPro" id="IPR044742">
    <property type="entry name" value="DEAD/DEAH_RhlB"/>
</dbReference>
<evidence type="ECO:0000313" key="11">
    <source>
        <dbReference type="EMBL" id="RAL25425.1"/>
    </source>
</evidence>
<comment type="caution">
    <text evidence="11">The sequence shown here is derived from an EMBL/GenBank/DDBJ whole genome shotgun (WGS) entry which is preliminary data.</text>
</comment>
<keyword evidence="5" id="KW-0067">ATP-binding</keyword>
<dbReference type="Gene3D" id="3.40.50.300">
    <property type="entry name" value="P-loop containing nucleotide triphosphate hydrolases"/>
    <property type="match status" value="2"/>
</dbReference>
<feature type="compositionally biased region" description="Basic residues" evidence="7">
    <location>
        <begin position="543"/>
        <end position="557"/>
    </location>
</feature>
<feature type="compositionally biased region" description="Low complexity" evidence="7">
    <location>
        <begin position="607"/>
        <end position="632"/>
    </location>
</feature>
<keyword evidence="4" id="KW-0347">Helicase</keyword>
<dbReference type="SMART" id="SM00490">
    <property type="entry name" value="HELICc"/>
    <property type="match status" value="1"/>
</dbReference>
<feature type="domain" description="DEAD-box RNA helicase Q" evidence="10">
    <location>
        <begin position="10"/>
        <end position="38"/>
    </location>
</feature>
<feature type="compositionally biased region" description="Low complexity" evidence="7">
    <location>
        <begin position="525"/>
        <end position="534"/>
    </location>
</feature>
<dbReference type="EC" id="3.6.4.13" evidence="1"/>
<gene>
    <name evidence="11" type="ORF">DL240_04235</name>
</gene>
<evidence type="ECO:0000256" key="7">
    <source>
        <dbReference type="SAM" id="MobiDB-lite"/>
    </source>
</evidence>
<dbReference type="AlphaFoldDB" id="A0A328CAC9"/>
<dbReference type="InterPro" id="IPR027417">
    <property type="entry name" value="P-loop_NTPase"/>
</dbReference>
<evidence type="ECO:0000256" key="6">
    <source>
        <dbReference type="PROSITE-ProRule" id="PRU00552"/>
    </source>
</evidence>
<feature type="compositionally biased region" description="Low complexity" evidence="7">
    <location>
        <begin position="473"/>
        <end position="492"/>
    </location>
</feature>
<dbReference type="PANTHER" id="PTHR47963">
    <property type="entry name" value="DEAD-BOX ATP-DEPENDENT RNA HELICASE 47, MITOCHONDRIAL"/>
    <property type="match status" value="1"/>
</dbReference>
<feature type="compositionally biased region" description="Basic and acidic residues" evidence="7">
    <location>
        <begin position="570"/>
        <end position="584"/>
    </location>
</feature>
<dbReference type="GO" id="GO:0003723">
    <property type="term" value="F:RNA binding"/>
    <property type="evidence" value="ECO:0007669"/>
    <property type="project" value="TreeGrafter"/>
</dbReference>
<dbReference type="EMBL" id="QHKO01000001">
    <property type="protein sequence ID" value="RAL25425.1"/>
    <property type="molecule type" value="Genomic_DNA"/>
</dbReference>
<dbReference type="SUPFAM" id="SSF52540">
    <property type="entry name" value="P-loop containing nucleoside triphosphate hydrolases"/>
    <property type="match status" value="1"/>
</dbReference>
<feature type="region of interest" description="Disordered" evidence="7">
    <location>
        <begin position="473"/>
        <end position="632"/>
    </location>
</feature>
<dbReference type="GO" id="GO:0003724">
    <property type="term" value="F:RNA helicase activity"/>
    <property type="evidence" value="ECO:0007669"/>
    <property type="project" value="UniProtKB-EC"/>
</dbReference>
<dbReference type="GO" id="GO:0016787">
    <property type="term" value="F:hydrolase activity"/>
    <property type="evidence" value="ECO:0007669"/>
    <property type="project" value="UniProtKB-KW"/>
</dbReference>
<dbReference type="InterPro" id="IPR011545">
    <property type="entry name" value="DEAD/DEAH_box_helicase_dom"/>
</dbReference>
<feature type="domain" description="Helicase ATP-binding" evidence="8">
    <location>
        <begin position="41"/>
        <end position="210"/>
    </location>
</feature>
<feature type="compositionally biased region" description="Basic and acidic residues" evidence="7">
    <location>
        <begin position="493"/>
        <end position="524"/>
    </location>
</feature>
<name>A0A328CAC9_9DELT</name>
<dbReference type="Gene3D" id="3.30.70.330">
    <property type="match status" value="1"/>
</dbReference>
<proteinExistence type="predicted"/>
<dbReference type="Pfam" id="PF03880">
    <property type="entry name" value="DbpA"/>
    <property type="match status" value="1"/>
</dbReference>
<feature type="short sequence motif" description="Q motif" evidence="6">
    <location>
        <begin position="10"/>
        <end position="38"/>
    </location>
</feature>
<evidence type="ECO:0000256" key="2">
    <source>
        <dbReference type="ARBA" id="ARBA00022741"/>
    </source>
</evidence>
<dbReference type="InterPro" id="IPR050547">
    <property type="entry name" value="DEAD_box_RNA_helicases"/>
</dbReference>
<evidence type="ECO:0000256" key="4">
    <source>
        <dbReference type="ARBA" id="ARBA00022806"/>
    </source>
</evidence>
<evidence type="ECO:0000256" key="3">
    <source>
        <dbReference type="ARBA" id="ARBA00022801"/>
    </source>
</evidence>
<feature type="domain" description="Helicase C-terminal" evidence="9">
    <location>
        <begin position="237"/>
        <end position="383"/>
    </location>
</feature>
<evidence type="ECO:0000256" key="1">
    <source>
        <dbReference type="ARBA" id="ARBA00012552"/>
    </source>
</evidence>
<dbReference type="InterPro" id="IPR005580">
    <property type="entry name" value="DbpA/CsdA_RNA-bd_dom"/>
</dbReference>
<dbReference type="Pfam" id="PF00270">
    <property type="entry name" value="DEAD"/>
    <property type="match status" value="1"/>
</dbReference>
<dbReference type="Proteomes" id="UP000249169">
    <property type="component" value="Unassembled WGS sequence"/>
</dbReference>
<dbReference type="PROSITE" id="PS51195">
    <property type="entry name" value="Q_MOTIF"/>
    <property type="match status" value="1"/>
</dbReference>
<dbReference type="InterPro" id="IPR012677">
    <property type="entry name" value="Nucleotide-bd_a/b_plait_sf"/>
</dbReference>
<feature type="compositionally biased region" description="Low complexity" evidence="7">
    <location>
        <begin position="558"/>
        <end position="568"/>
    </location>
</feature>